<dbReference type="AlphaFoldDB" id="B6ASC6"/>
<evidence type="ECO:0000313" key="2">
    <source>
        <dbReference type="EMBL" id="EDZ38000.1"/>
    </source>
</evidence>
<name>B6ASC6_9BACT</name>
<organism evidence="2">
    <name type="scientific">Leptospirillum sp. Group II '5-way CG'</name>
    <dbReference type="NCBI Taxonomy" id="419541"/>
    <lineage>
        <taxon>Bacteria</taxon>
        <taxon>Pseudomonadati</taxon>
        <taxon>Nitrospirota</taxon>
        <taxon>Nitrospiria</taxon>
        <taxon>Nitrospirales</taxon>
        <taxon>Nitrospiraceae</taxon>
        <taxon>Leptospirillum</taxon>
    </lineage>
</organism>
<evidence type="ECO:0008006" key="3">
    <source>
        <dbReference type="Google" id="ProtNLM"/>
    </source>
</evidence>
<evidence type="ECO:0000256" key="1">
    <source>
        <dbReference type="SAM" id="MobiDB-lite"/>
    </source>
</evidence>
<accession>B6ASC6</accession>
<feature type="region of interest" description="Disordered" evidence="1">
    <location>
        <begin position="81"/>
        <end position="108"/>
    </location>
</feature>
<dbReference type="EMBL" id="DS995263">
    <property type="protein sequence ID" value="EDZ38000.1"/>
    <property type="molecule type" value="Genomic_DNA"/>
</dbReference>
<reference evidence="2" key="2">
    <citation type="journal article" date="2008" name="PLoS Biol.">
        <title>Population genomic analysis of strain variation in Leptospirillum group II bacteria involved in acid mine drainage formation.</title>
        <authorList>
            <person name="Simmons S.L."/>
            <person name="Dibartolo G."/>
            <person name="Denef V.J."/>
            <person name="Goltsman D.S."/>
            <person name="Thelen M.P."/>
            <person name="Banfield J.F."/>
        </authorList>
    </citation>
    <scope>NUCLEOTIDE SEQUENCE [LARGE SCALE GENOMIC DNA]</scope>
</reference>
<sequence length="108" mass="12306">MIMYILGEYLIRGGPLMSKEAVFTMKLEPELRAEFMAEAEAAHRPASQVLRELMREFVQRQREIREYDAFLLNKVEVARTSMRSGQGRSNEEVDAAFSARRAGVTPPA</sequence>
<protein>
    <recommendedName>
        <fullName evidence="3">Antitoxin of toxin-antitoxin stability system</fullName>
    </recommendedName>
</protein>
<gene>
    <name evidence="2" type="ORF">CGL2_11216026</name>
</gene>
<reference evidence="2" key="1">
    <citation type="journal article" date="2004" name="Nature">
        <title>Community structure and metabolism through reconstruction of microbial genomes from the environment.</title>
        <authorList>
            <person name="Tyson G.W."/>
            <person name="Chapman J."/>
            <person name="Hugenholtz P."/>
            <person name="Allen E.E."/>
            <person name="Ram R.J."/>
            <person name="Richardson P.M."/>
            <person name="Solovyev V.V."/>
            <person name="Rubin E.M."/>
            <person name="Rokhsar D.S."/>
            <person name="Banfield J.F."/>
        </authorList>
    </citation>
    <scope>NUCLEOTIDE SEQUENCE [LARGE SCALE GENOMIC DNA]</scope>
</reference>
<proteinExistence type="predicted"/>